<dbReference type="InterPro" id="IPR013424">
    <property type="entry name" value="Ice-binding_C"/>
</dbReference>
<dbReference type="NCBIfam" id="NF038120">
    <property type="entry name" value="PEP_CTERM_QFxxD"/>
    <property type="match status" value="1"/>
</dbReference>
<dbReference type="Pfam" id="PF07589">
    <property type="entry name" value="PEP-CTERM"/>
    <property type="match status" value="1"/>
</dbReference>
<reference evidence="3 4" key="1">
    <citation type="submission" date="2020-04" db="EMBL/GenBank/DDBJ databases">
        <title>Genome sequencing of novel species.</title>
        <authorList>
            <person name="Heo J."/>
            <person name="Kim S.-J."/>
            <person name="Kim J.-S."/>
            <person name="Hong S.-B."/>
            <person name="Kwon S.-W."/>
        </authorList>
    </citation>
    <scope>NUCLEOTIDE SEQUENCE [LARGE SCALE GENOMIC DNA]</scope>
    <source>
        <strain evidence="3 4">GN2-R2</strain>
    </source>
</reference>
<dbReference type="EMBL" id="CP051685">
    <property type="protein sequence ID" value="QJE00784.1"/>
    <property type="molecule type" value="Genomic_DNA"/>
</dbReference>
<evidence type="ECO:0000313" key="4">
    <source>
        <dbReference type="Proteomes" id="UP000502415"/>
    </source>
</evidence>
<evidence type="ECO:0000256" key="1">
    <source>
        <dbReference type="SAM" id="SignalP"/>
    </source>
</evidence>
<keyword evidence="1" id="KW-0732">Signal</keyword>
<gene>
    <name evidence="3" type="ORF">HH212_12755</name>
</gene>
<evidence type="ECO:0000313" key="3">
    <source>
        <dbReference type="EMBL" id="QJE00784.1"/>
    </source>
</evidence>
<sequence>MTLSTPTVYLSGARARLKQLALGTGAALSLLGAVPAMAGVVNFESVDPTFYVDGETLSEAGYALQVVDTHGTGALAGLLVNGLDPTTCSLGGCPTDNQSHYYAGLADGALRITRNGGEAFSLASFDYAFVAPIGGQINTPYGQLVLTGTVRDLGTTISYAINFPGTDSAGNPVFSSALPSAAFASSVFTSLTIRACLFDGNGGCTYPQDISDPAYNQAQFALDNINLAEVPEPGSLALLALGMGALTLRRRKSAVSSNRAYQA</sequence>
<feature type="signal peptide" evidence="1">
    <location>
        <begin position="1"/>
        <end position="38"/>
    </location>
</feature>
<keyword evidence="4" id="KW-1185">Reference proteome</keyword>
<feature type="chain" id="PRO_5030683346" evidence="1">
    <location>
        <begin position="39"/>
        <end position="263"/>
    </location>
</feature>
<dbReference type="KEGG" id="mfy:HH212_12755"/>
<feature type="domain" description="Ice-binding protein C-terminal" evidence="2">
    <location>
        <begin position="230"/>
        <end position="251"/>
    </location>
</feature>
<organism evidence="3 4">
    <name type="scientific">Massilia forsythiae</name>
    <dbReference type="NCBI Taxonomy" id="2728020"/>
    <lineage>
        <taxon>Bacteria</taxon>
        <taxon>Pseudomonadati</taxon>
        <taxon>Pseudomonadota</taxon>
        <taxon>Betaproteobacteria</taxon>
        <taxon>Burkholderiales</taxon>
        <taxon>Oxalobacteraceae</taxon>
        <taxon>Telluria group</taxon>
        <taxon>Massilia</taxon>
    </lineage>
</organism>
<name>A0A7Z2VX25_9BURK</name>
<dbReference type="AlphaFoldDB" id="A0A7Z2VX25"/>
<accession>A0A7Z2VX25</accession>
<dbReference type="RefSeq" id="WP_170202815.1">
    <property type="nucleotide sequence ID" value="NZ_CP051685.1"/>
</dbReference>
<protein>
    <submittedName>
        <fullName evidence="3">PEP-CTERM sorting domain-containing protein</fullName>
    </submittedName>
</protein>
<evidence type="ECO:0000259" key="2">
    <source>
        <dbReference type="Pfam" id="PF07589"/>
    </source>
</evidence>
<proteinExistence type="predicted"/>
<dbReference type="NCBIfam" id="TIGR02595">
    <property type="entry name" value="PEP_CTERM"/>
    <property type="match status" value="1"/>
</dbReference>
<dbReference type="Proteomes" id="UP000502415">
    <property type="component" value="Chromosome"/>
</dbReference>